<sequence length="79" mass="9303">MTLKNAINFFESLEAETNRKSEKKVYQEFVQIITSLQKKDLPESDIQSIETELDNFNLKSNSVNRKNIIKKRLMILKNI</sequence>
<dbReference type="EMBL" id="CP002349">
    <property type="protein sequence ID" value="ADR21302.1"/>
    <property type="molecule type" value="Genomic_DNA"/>
</dbReference>
<evidence type="ECO:0000313" key="2">
    <source>
        <dbReference type="Proteomes" id="UP000008720"/>
    </source>
</evidence>
<proteinExistence type="predicted"/>
<accession>E4TLI1</accession>
<dbReference type="HOGENOM" id="CLU_2601900_0_0_10"/>
<dbReference type="RefSeq" id="WP_013453451.1">
    <property type="nucleotide sequence ID" value="NC_014759.1"/>
</dbReference>
<dbReference type="Proteomes" id="UP000008720">
    <property type="component" value="Chromosome"/>
</dbReference>
<keyword evidence="2" id="KW-1185">Reference proteome</keyword>
<protein>
    <submittedName>
        <fullName evidence="1">Uncharacterized protein</fullName>
    </submittedName>
</protein>
<dbReference type="AlphaFoldDB" id="E4TLI1"/>
<dbReference type="STRING" id="643867.Ftrac_1311"/>
<name>E4TLI1_MARTH</name>
<gene>
    <name evidence="1" type="ordered locus">Ftrac_1311</name>
</gene>
<organism evidence="1 2">
    <name type="scientific">Marivirga tractuosa (strain ATCC 23168 / DSM 4126 / NBRC 15989 / NCIMB 1408 / VKM B-1430 / H-43)</name>
    <name type="common">Microscilla tractuosa</name>
    <name type="synonym">Flexibacter tractuosus</name>
    <dbReference type="NCBI Taxonomy" id="643867"/>
    <lineage>
        <taxon>Bacteria</taxon>
        <taxon>Pseudomonadati</taxon>
        <taxon>Bacteroidota</taxon>
        <taxon>Cytophagia</taxon>
        <taxon>Cytophagales</taxon>
        <taxon>Marivirgaceae</taxon>
        <taxon>Marivirga</taxon>
    </lineage>
</organism>
<reference evidence="1 2" key="1">
    <citation type="journal article" date="2011" name="Stand. Genomic Sci.">
        <title>Complete genome sequence of Marivirga tractuosa type strain (H-43).</title>
        <authorList>
            <person name="Pagani I."/>
            <person name="Chertkov O."/>
            <person name="Lapidus A."/>
            <person name="Lucas S."/>
            <person name="Del Rio T.G."/>
            <person name="Tice H."/>
            <person name="Copeland A."/>
            <person name="Cheng J.F."/>
            <person name="Nolan M."/>
            <person name="Saunders E."/>
            <person name="Pitluck S."/>
            <person name="Held B."/>
            <person name="Goodwin L."/>
            <person name="Liolios K."/>
            <person name="Ovchinikova G."/>
            <person name="Ivanova N."/>
            <person name="Mavromatis K."/>
            <person name="Pati A."/>
            <person name="Chen A."/>
            <person name="Palaniappan K."/>
            <person name="Land M."/>
            <person name="Hauser L."/>
            <person name="Jeffries C.D."/>
            <person name="Detter J.C."/>
            <person name="Han C."/>
            <person name="Tapia R."/>
            <person name="Ngatchou-Djao O.D."/>
            <person name="Rohde M."/>
            <person name="Goker M."/>
            <person name="Spring S."/>
            <person name="Sikorski J."/>
            <person name="Woyke T."/>
            <person name="Bristow J."/>
            <person name="Eisen J.A."/>
            <person name="Markowitz V."/>
            <person name="Hugenholtz P."/>
            <person name="Klenk H.P."/>
            <person name="Kyrpides N.C."/>
        </authorList>
    </citation>
    <scope>NUCLEOTIDE SEQUENCE [LARGE SCALE GENOMIC DNA]</scope>
    <source>
        <strain evidence="2">ATCC 23168 / DSM 4126 / NBRC 15989 / NCIMB 1408 / VKM B-1430 / H-43</strain>
    </source>
</reference>
<dbReference type="OrthoDB" id="1139266at2"/>
<evidence type="ECO:0000313" key="1">
    <source>
        <dbReference type="EMBL" id="ADR21302.1"/>
    </source>
</evidence>
<dbReference type="KEGG" id="mtt:Ftrac_1311"/>